<protein>
    <submittedName>
        <fullName evidence="1">Uncharacterized protein</fullName>
    </submittedName>
</protein>
<dbReference type="EMBL" id="SJPP01000001">
    <property type="protein sequence ID" value="TWU11959.1"/>
    <property type="molecule type" value="Genomic_DNA"/>
</dbReference>
<organism evidence="1 2">
    <name type="scientific">Symmachiella macrocystis</name>
    <dbReference type="NCBI Taxonomy" id="2527985"/>
    <lineage>
        <taxon>Bacteria</taxon>
        <taxon>Pseudomonadati</taxon>
        <taxon>Planctomycetota</taxon>
        <taxon>Planctomycetia</taxon>
        <taxon>Planctomycetales</taxon>
        <taxon>Planctomycetaceae</taxon>
        <taxon>Symmachiella</taxon>
    </lineage>
</organism>
<dbReference type="AlphaFoldDB" id="A0A5C6BLE7"/>
<accession>A0A5C6BLE7</accession>
<dbReference type="Proteomes" id="UP000320735">
    <property type="component" value="Unassembled WGS sequence"/>
</dbReference>
<reference evidence="1 2" key="1">
    <citation type="submission" date="2019-02" db="EMBL/GenBank/DDBJ databases">
        <title>Deep-cultivation of Planctomycetes and their phenomic and genomic characterization uncovers novel biology.</title>
        <authorList>
            <person name="Wiegand S."/>
            <person name="Jogler M."/>
            <person name="Boedeker C."/>
            <person name="Pinto D."/>
            <person name="Vollmers J."/>
            <person name="Rivas-Marin E."/>
            <person name="Kohn T."/>
            <person name="Peeters S.H."/>
            <person name="Heuer A."/>
            <person name="Rast P."/>
            <person name="Oberbeckmann S."/>
            <person name="Bunk B."/>
            <person name="Jeske O."/>
            <person name="Meyerdierks A."/>
            <person name="Storesund J.E."/>
            <person name="Kallscheuer N."/>
            <person name="Luecker S."/>
            <person name="Lage O.M."/>
            <person name="Pohl T."/>
            <person name="Merkel B.J."/>
            <person name="Hornburger P."/>
            <person name="Mueller R.-W."/>
            <person name="Bruemmer F."/>
            <person name="Labrenz M."/>
            <person name="Spormann A.M."/>
            <person name="Op Den Camp H."/>
            <person name="Overmann J."/>
            <person name="Amann R."/>
            <person name="Jetten M.S.M."/>
            <person name="Mascher T."/>
            <person name="Medema M.H."/>
            <person name="Devos D.P."/>
            <person name="Kaster A.-K."/>
            <person name="Ovreas L."/>
            <person name="Rohde M."/>
            <person name="Galperin M.Y."/>
            <person name="Jogler C."/>
        </authorList>
    </citation>
    <scope>NUCLEOTIDE SEQUENCE [LARGE SCALE GENOMIC DNA]</scope>
    <source>
        <strain evidence="1 2">CA54</strain>
    </source>
</reference>
<keyword evidence="2" id="KW-1185">Reference proteome</keyword>
<evidence type="ECO:0000313" key="1">
    <source>
        <dbReference type="EMBL" id="TWU11959.1"/>
    </source>
</evidence>
<sequence length="44" mass="5012">MGDTPINETPYKKKAAREAAKTQRVFLQYTICYVTRSLVGNGQY</sequence>
<name>A0A5C6BLE7_9PLAN</name>
<proteinExistence type="predicted"/>
<evidence type="ECO:0000313" key="2">
    <source>
        <dbReference type="Proteomes" id="UP000320735"/>
    </source>
</evidence>
<gene>
    <name evidence="1" type="ORF">CA54_07710</name>
</gene>
<comment type="caution">
    <text evidence="1">The sequence shown here is derived from an EMBL/GenBank/DDBJ whole genome shotgun (WGS) entry which is preliminary data.</text>
</comment>